<evidence type="ECO:0000313" key="2">
    <source>
        <dbReference type="EMBL" id="QED28167.1"/>
    </source>
</evidence>
<dbReference type="OrthoDB" id="5513383at2"/>
<organism evidence="2 3">
    <name type="scientific">Microvenator marinus</name>
    <dbReference type="NCBI Taxonomy" id="2600177"/>
    <lineage>
        <taxon>Bacteria</taxon>
        <taxon>Deltaproteobacteria</taxon>
        <taxon>Bradymonadales</taxon>
        <taxon>Microvenatoraceae</taxon>
        <taxon>Microvenator</taxon>
    </lineage>
</organism>
<dbReference type="InterPro" id="IPR015943">
    <property type="entry name" value="WD40/YVTN_repeat-like_dom_sf"/>
</dbReference>
<feature type="region of interest" description="Disordered" evidence="1">
    <location>
        <begin position="22"/>
        <end position="47"/>
    </location>
</feature>
<gene>
    <name evidence="2" type="ORF">FRD01_13185</name>
</gene>
<dbReference type="Gene3D" id="2.130.10.10">
    <property type="entry name" value="YVTN repeat-like/Quinoprotein amine dehydrogenase"/>
    <property type="match status" value="1"/>
</dbReference>
<dbReference type="SUPFAM" id="SSF82171">
    <property type="entry name" value="DPP6 N-terminal domain-like"/>
    <property type="match status" value="1"/>
</dbReference>
<sequence length="430" mass="45953">MRDKYFYAFLILGLGLAACGEDSVAPPETQTDMGPNAPDFMQPEPDQGAEDMAVVDMTDPEPDMASDMEADMTTACRTPIGENAPRKLVFSKPYNNDAMPANTVEVWNLNTDGTLESISASFEVGNRVSDGNIIFTPDAEVGFVRLTDGKLASFKFSANDVEVIQAMHDPGEYISNIWAPPLGDGSFIYASKVGFRDSNGGLFKIPVDCETGMLGQAELVAPSKLLYGLRFDTDKRAFVAATDFLDSETPNHIHEVVLEPIVERVQSGSAFTDNDAILAGFDITPDGTIALMGDTNLFGTHRVGVVSLQNPMSALQVIEIEDPESIVISPWGNAAVVASVFGDAIFVLDIGDDAETPVSVRGELSTTQPVLLPDAMATVRRGDLRGHVWVAENVGIRHIKFEENGDVTDLGLMSTGEGTSAIPGALGVTP</sequence>
<dbReference type="PROSITE" id="PS51257">
    <property type="entry name" value="PROKAR_LIPOPROTEIN"/>
    <property type="match status" value="1"/>
</dbReference>
<dbReference type="KEGG" id="bbae:FRD01_13185"/>
<dbReference type="EMBL" id="CP042467">
    <property type="protein sequence ID" value="QED28167.1"/>
    <property type="molecule type" value="Genomic_DNA"/>
</dbReference>
<evidence type="ECO:0000313" key="3">
    <source>
        <dbReference type="Proteomes" id="UP000321595"/>
    </source>
</evidence>
<dbReference type="AlphaFoldDB" id="A0A5B8XSJ5"/>
<evidence type="ECO:0000256" key="1">
    <source>
        <dbReference type="SAM" id="MobiDB-lite"/>
    </source>
</evidence>
<name>A0A5B8XSJ5_9DELT</name>
<accession>A0A5B8XSJ5</accession>
<keyword evidence="3" id="KW-1185">Reference proteome</keyword>
<protein>
    <submittedName>
        <fullName evidence="2">Uncharacterized protein</fullName>
    </submittedName>
</protein>
<dbReference type="Proteomes" id="UP000321595">
    <property type="component" value="Chromosome"/>
</dbReference>
<proteinExistence type="predicted"/>
<reference evidence="2 3" key="1">
    <citation type="submission" date="2019-08" db="EMBL/GenBank/DDBJ databases">
        <authorList>
            <person name="Liang Q."/>
        </authorList>
    </citation>
    <scope>NUCLEOTIDE SEQUENCE [LARGE SCALE GENOMIC DNA]</scope>
    <source>
        <strain evidence="2 3">V1718</strain>
    </source>
</reference>
<dbReference type="RefSeq" id="WP_146960351.1">
    <property type="nucleotide sequence ID" value="NZ_CP042467.1"/>
</dbReference>